<evidence type="ECO:0000313" key="2">
    <source>
        <dbReference type="EMBL" id="WOO76454.1"/>
    </source>
</evidence>
<sequence>MAPPYSRLMARLGRRTSDTATPTNVTPAPTTPSAATEPGPSRQRTQDQPPPYSAPSSSASAQAHTRAVGRRAVDRHVDAELADLADSYATVLASVEADRLEADLALSEALGDLAAVRARLADAREAAERAAVLVASSKAAFDGERDRLERVRQRGYDEVEADLA</sequence>
<gene>
    <name evidence="2" type="ORF">LOC62_01G000075</name>
</gene>
<evidence type="ECO:0000256" key="1">
    <source>
        <dbReference type="SAM" id="MobiDB-lite"/>
    </source>
</evidence>
<feature type="compositionally biased region" description="Low complexity" evidence="1">
    <location>
        <begin position="19"/>
        <end position="40"/>
    </location>
</feature>
<protein>
    <submittedName>
        <fullName evidence="2">Uncharacterized protein</fullName>
    </submittedName>
</protein>
<keyword evidence="3" id="KW-1185">Reference proteome</keyword>
<dbReference type="GeneID" id="87803337"/>
<name>A0AAF1BHX9_9TREE</name>
<organism evidence="2 3">
    <name type="scientific">Vanrija pseudolonga</name>
    <dbReference type="NCBI Taxonomy" id="143232"/>
    <lineage>
        <taxon>Eukaryota</taxon>
        <taxon>Fungi</taxon>
        <taxon>Dikarya</taxon>
        <taxon>Basidiomycota</taxon>
        <taxon>Agaricomycotina</taxon>
        <taxon>Tremellomycetes</taxon>
        <taxon>Trichosporonales</taxon>
        <taxon>Trichosporonaceae</taxon>
        <taxon>Vanrija</taxon>
    </lineage>
</organism>
<accession>A0AAF1BHX9</accession>
<dbReference type="RefSeq" id="XP_062622486.1">
    <property type="nucleotide sequence ID" value="XM_062766502.1"/>
</dbReference>
<feature type="region of interest" description="Disordered" evidence="1">
    <location>
        <begin position="1"/>
        <end position="72"/>
    </location>
</feature>
<dbReference type="AlphaFoldDB" id="A0AAF1BHX9"/>
<dbReference type="EMBL" id="CP086714">
    <property type="protein sequence ID" value="WOO76454.1"/>
    <property type="molecule type" value="Genomic_DNA"/>
</dbReference>
<evidence type="ECO:0000313" key="3">
    <source>
        <dbReference type="Proteomes" id="UP000827549"/>
    </source>
</evidence>
<reference evidence="2" key="1">
    <citation type="submission" date="2023-10" db="EMBL/GenBank/DDBJ databases">
        <authorList>
            <person name="Noh H."/>
        </authorList>
    </citation>
    <scope>NUCLEOTIDE SEQUENCE</scope>
    <source>
        <strain evidence="2">DUCC4014</strain>
    </source>
</reference>
<proteinExistence type="predicted"/>
<dbReference type="Proteomes" id="UP000827549">
    <property type="component" value="Chromosome 1"/>
</dbReference>
<feature type="compositionally biased region" description="Low complexity" evidence="1">
    <location>
        <begin position="54"/>
        <end position="63"/>
    </location>
</feature>